<dbReference type="EMBL" id="LSSM01001875">
    <property type="protein sequence ID" value="OMJ24215.1"/>
    <property type="molecule type" value="Genomic_DNA"/>
</dbReference>
<organism evidence="2 3">
    <name type="scientific">Smittium culicis</name>
    <dbReference type="NCBI Taxonomy" id="133412"/>
    <lineage>
        <taxon>Eukaryota</taxon>
        <taxon>Fungi</taxon>
        <taxon>Fungi incertae sedis</taxon>
        <taxon>Zoopagomycota</taxon>
        <taxon>Kickxellomycotina</taxon>
        <taxon>Harpellomycetes</taxon>
        <taxon>Harpellales</taxon>
        <taxon>Legeriomycetaceae</taxon>
        <taxon>Smittium</taxon>
    </lineage>
</organism>
<dbReference type="Proteomes" id="UP000187429">
    <property type="component" value="Unassembled WGS sequence"/>
</dbReference>
<feature type="compositionally biased region" description="Low complexity" evidence="1">
    <location>
        <begin position="83"/>
        <end position="119"/>
    </location>
</feature>
<reference evidence="3" key="1">
    <citation type="submission" date="2017-01" db="EMBL/GenBank/DDBJ databases">
        <authorList>
            <person name="Wang Y."/>
            <person name="White M."/>
            <person name="Kvist S."/>
            <person name="Moncalvo J.-M."/>
        </authorList>
    </citation>
    <scope>NUCLEOTIDE SEQUENCE [LARGE SCALE GENOMIC DNA]</scope>
    <source>
        <strain evidence="3">ID-206-W2</strain>
    </source>
</reference>
<evidence type="ECO:0000256" key="1">
    <source>
        <dbReference type="SAM" id="MobiDB-lite"/>
    </source>
</evidence>
<feature type="compositionally biased region" description="Polar residues" evidence="1">
    <location>
        <begin position="121"/>
        <end position="132"/>
    </location>
</feature>
<evidence type="ECO:0000313" key="3">
    <source>
        <dbReference type="Proteomes" id="UP000187429"/>
    </source>
</evidence>
<keyword evidence="3" id="KW-1185">Reference proteome</keyword>
<name>A0A1R1YBK0_9FUNG</name>
<dbReference type="OrthoDB" id="5634309at2759"/>
<proteinExistence type="predicted"/>
<feature type="region of interest" description="Disordered" evidence="1">
    <location>
        <begin position="78"/>
        <end position="148"/>
    </location>
</feature>
<protein>
    <submittedName>
        <fullName evidence="2">Uncharacterized protein</fullName>
    </submittedName>
</protein>
<sequence>MDFSLKKNRPRSAEIKGLLNVSVPGIAPNLTDSFDESLFDSDISINHFQKQSSPLFDSSILSPRVQRYEYPGNIRLESSTIMSDSPNSDSNSNYSLRLSNSPTSSYSNISNTSSSQRSINRPRQNTKLQLSNLLKPKRSSIRANDKLKPKSINSSSISLINNDSDTRINSENIENQRSNPSLLLMSDSIKISKNNKLNFASNPSLSQSITNLDNNNDELQYEIKEETILLLYNTISQKLDTLLLDMQQEITSFNVRD</sequence>
<accession>A0A1R1YBK0</accession>
<evidence type="ECO:0000313" key="2">
    <source>
        <dbReference type="EMBL" id="OMJ24215.1"/>
    </source>
</evidence>
<dbReference type="AlphaFoldDB" id="A0A1R1YBK0"/>
<comment type="caution">
    <text evidence="2">The sequence shown here is derived from an EMBL/GenBank/DDBJ whole genome shotgun (WGS) entry which is preliminary data.</text>
</comment>
<gene>
    <name evidence="2" type="ORF">AYI69_g4709</name>
</gene>